<dbReference type="Proteomes" id="UP001604336">
    <property type="component" value="Unassembled WGS sequence"/>
</dbReference>
<sequence>MSKKNSKKQSMALEEDHFSPEVMVVPLLRDFEQPKIEKYDESSNHVDHVRAFVDLMRLRLTPDDIMCRAFLPTLRREARDWVVILLLKSICIQRRAADRFHCLVHEGHTGNQRYVDVCCSHCHDEWNSKFPFQDVTFQNPPDTMHELLRRRDTYVDTEEAYFITKGMKDRKEHESNKRKTRDEPELRDDKGKHKINHLR</sequence>
<proteinExistence type="predicted"/>
<dbReference type="EMBL" id="JBFOLK010000004">
    <property type="protein sequence ID" value="KAL2518636.1"/>
    <property type="molecule type" value="Genomic_DNA"/>
</dbReference>
<feature type="compositionally biased region" description="Basic and acidic residues" evidence="1">
    <location>
        <begin position="166"/>
        <end position="191"/>
    </location>
</feature>
<comment type="caution">
    <text evidence="2">The sequence shown here is derived from an EMBL/GenBank/DDBJ whole genome shotgun (WGS) entry which is preliminary data.</text>
</comment>
<dbReference type="AlphaFoldDB" id="A0ABD1U0V9"/>
<evidence type="ECO:0000256" key="1">
    <source>
        <dbReference type="SAM" id="MobiDB-lite"/>
    </source>
</evidence>
<organism evidence="2 3">
    <name type="scientific">Abeliophyllum distichum</name>
    <dbReference type="NCBI Taxonomy" id="126358"/>
    <lineage>
        <taxon>Eukaryota</taxon>
        <taxon>Viridiplantae</taxon>
        <taxon>Streptophyta</taxon>
        <taxon>Embryophyta</taxon>
        <taxon>Tracheophyta</taxon>
        <taxon>Spermatophyta</taxon>
        <taxon>Magnoliopsida</taxon>
        <taxon>eudicotyledons</taxon>
        <taxon>Gunneridae</taxon>
        <taxon>Pentapetalae</taxon>
        <taxon>asterids</taxon>
        <taxon>lamiids</taxon>
        <taxon>Lamiales</taxon>
        <taxon>Oleaceae</taxon>
        <taxon>Forsythieae</taxon>
        <taxon>Abeliophyllum</taxon>
    </lineage>
</organism>
<gene>
    <name evidence="2" type="ORF">Adt_14883</name>
</gene>
<evidence type="ECO:0000313" key="2">
    <source>
        <dbReference type="EMBL" id="KAL2518636.1"/>
    </source>
</evidence>
<feature type="region of interest" description="Disordered" evidence="1">
    <location>
        <begin position="166"/>
        <end position="199"/>
    </location>
</feature>
<keyword evidence="3" id="KW-1185">Reference proteome</keyword>
<name>A0ABD1U0V9_9LAMI</name>
<evidence type="ECO:0000313" key="3">
    <source>
        <dbReference type="Proteomes" id="UP001604336"/>
    </source>
</evidence>
<reference evidence="3" key="1">
    <citation type="submission" date="2024-07" db="EMBL/GenBank/DDBJ databases">
        <title>Two chromosome-level genome assemblies of Korean endemic species Abeliophyllum distichum and Forsythia ovata (Oleaceae).</title>
        <authorList>
            <person name="Jang H."/>
        </authorList>
    </citation>
    <scope>NUCLEOTIDE SEQUENCE [LARGE SCALE GENOMIC DNA]</scope>
</reference>
<accession>A0ABD1U0V9</accession>
<protein>
    <submittedName>
        <fullName evidence="2">Ribonuclease H</fullName>
    </submittedName>
</protein>